<dbReference type="EMBL" id="CAEZTY010000113">
    <property type="protein sequence ID" value="CAB4599706.1"/>
    <property type="molecule type" value="Genomic_DNA"/>
</dbReference>
<evidence type="ECO:0000313" key="6">
    <source>
        <dbReference type="EMBL" id="CAB4800842.1"/>
    </source>
</evidence>
<dbReference type="GO" id="GO:0016705">
    <property type="term" value="F:oxidoreductase activity, acting on paired donors, with incorporation or reduction of molecular oxygen"/>
    <property type="evidence" value="ECO:0007669"/>
    <property type="project" value="InterPro"/>
</dbReference>
<evidence type="ECO:0000313" key="4">
    <source>
        <dbReference type="EMBL" id="CAB4599706.1"/>
    </source>
</evidence>
<dbReference type="SUPFAM" id="SSF48264">
    <property type="entry name" value="Cytochrome P450"/>
    <property type="match status" value="1"/>
</dbReference>
<reference evidence="2" key="1">
    <citation type="submission" date="2020-05" db="EMBL/GenBank/DDBJ databases">
        <authorList>
            <person name="Chiriac C."/>
            <person name="Salcher M."/>
            <person name="Ghai R."/>
            <person name="Kavagutti S V."/>
        </authorList>
    </citation>
    <scope>NUCLEOTIDE SEQUENCE</scope>
</reference>
<dbReference type="EMBL" id="CAEZXY010000031">
    <property type="protein sequence ID" value="CAB4707177.1"/>
    <property type="molecule type" value="Genomic_DNA"/>
</dbReference>
<dbReference type="InterPro" id="IPR001128">
    <property type="entry name" value="Cyt_P450"/>
</dbReference>
<dbReference type="EMBL" id="CAEUNJ010000004">
    <property type="protein sequence ID" value="CAB4370366.1"/>
    <property type="molecule type" value="Genomic_DNA"/>
</dbReference>
<accession>A0A6J5ZYQ0</accession>
<dbReference type="InterPro" id="IPR002397">
    <property type="entry name" value="Cyt_P450_B"/>
</dbReference>
<comment type="similarity">
    <text evidence="1">Belongs to the cytochrome P450 family.</text>
</comment>
<dbReference type="Pfam" id="PF00067">
    <property type="entry name" value="p450"/>
    <property type="match status" value="1"/>
</dbReference>
<name>A0A6J5ZYQ0_9ZZZZ</name>
<evidence type="ECO:0000313" key="5">
    <source>
        <dbReference type="EMBL" id="CAB4707177.1"/>
    </source>
</evidence>
<dbReference type="PRINTS" id="PR00359">
    <property type="entry name" value="BP450"/>
</dbReference>
<gene>
    <name evidence="4" type="ORF">UFOPK1762_01844</name>
    <name evidence="5" type="ORF">UFOPK2624_00883</name>
    <name evidence="6" type="ORF">UFOPK2969_01463</name>
    <name evidence="2" type="ORF">UFOPK3331_01665</name>
    <name evidence="3" type="ORF">UFOPK4201_00169</name>
    <name evidence="7" type="ORF">UFOPK4371_01460</name>
</gene>
<dbReference type="GO" id="GO:0020037">
    <property type="term" value="F:heme binding"/>
    <property type="evidence" value="ECO:0007669"/>
    <property type="project" value="InterPro"/>
</dbReference>
<evidence type="ECO:0000313" key="7">
    <source>
        <dbReference type="EMBL" id="CAB5078289.1"/>
    </source>
</evidence>
<dbReference type="AlphaFoldDB" id="A0A6J5ZYQ0"/>
<dbReference type="EMBL" id="CAESAL010000084">
    <property type="protein sequence ID" value="CAB4345937.1"/>
    <property type="molecule type" value="Genomic_DNA"/>
</dbReference>
<dbReference type="Gene3D" id="1.10.630.10">
    <property type="entry name" value="Cytochrome P450"/>
    <property type="match status" value="1"/>
</dbReference>
<evidence type="ECO:0000313" key="2">
    <source>
        <dbReference type="EMBL" id="CAB4345937.1"/>
    </source>
</evidence>
<dbReference type="EMBL" id="CAFBRD010000096">
    <property type="protein sequence ID" value="CAB5078289.1"/>
    <property type="molecule type" value="Genomic_DNA"/>
</dbReference>
<evidence type="ECO:0000256" key="1">
    <source>
        <dbReference type="ARBA" id="ARBA00010617"/>
    </source>
</evidence>
<sequence>MADLNPLSDDFRNNREAVFRQLRDNAPVLITDQGVALISRYDDARAIALDPGMFSSGGPWAEPDRPVMNTMDPPQHTQFVAMMNSAFDKKYQDGLEENFRSIARSLIEAAATTTECDLMKDVVSPYMMSATGVILGLTESQVDEIRDINSRVQHMGNGDPQDGPSARERSDGLFLRVIAERRSSPGTDHVSALLAIDSQGTDALSEVELLEYLLRFNNGNAITACASIGNGVELLARHPEQRAELVADPSLIPNAYEEMQRREGPTHDSTRVTTKEVAVAGVTLPANTPLRLLWGAANLDERQFQDPERFDIHRDTSDQLALSIGEHFCYGAYLARLEARVFFEELLKAIPDFTPAGPPVRVKSVWSWAFESIPVSIP</sequence>
<dbReference type="GO" id="GO:0004497">
    <property type="term" value="F:monooxygenase activity"/>
    <property type="evidence" value="ECO:0007669"/>
    <property type="project" value="InterPro"/>
</dbReference>
<dbReference type="PANTHER" id="PTHR46696:SF6">
    <property type="entry name" value="P450, PUTATIVE (EUROFUNG)-RELATED"/>
    <property type="match status" value="1"/>
</dbReference>
<organism evidence="2">
    <name type="scientific">freshwater metagenome</name>
    <dbReference type="NCBI Taxonomy" id="449393"/>
    <lineage>
        <taxon>unclassified sequences</taxon>
        <taxon>metagenomes</taxon>
        <taxon>ecological metagenomes</taxon>
    </lineage>
</organism>
<protein>
    <submittedName>
        <fullName evidence="2">Unannotated protein</fullName>
    </submittedName>
</protein>
<dbReference type="PANTHER" id="PTHR46696">
    <property type="entry name" value="P450, PUTATIVE (EUROFUNG)-RELATED"/>
    <property type="match status" value="1"/>
</dbReference>
<proteinExistence type="inferred from homology"/>
<dbReference type="InterPro" id="IPR036396">
    <property type="entry name" value="Cyt_P450_sf"/>
</dbReference>
<evidence type="ECO:0000313" key="3">
    <source>
        <dbReference type="EMBL" id="CAB4370366.1"/>
    </source>
</evidence>
<dbReference type="EMBL" id="CAFAAD010000132">
    <property type="protein sequence ID" value="CAB4800842.1"/>
    <property type="molecule type" value="Genomic_DNA"/>
</dbReference>
<dbReference type="GO" id="GO:0005506">
    <property type="term" value="F:iron ion binding"/>
    <property type="evidence" value="ECO:0007669"/>
    <property type="project" value="InterPro"/>
</dbReference>